<dbReference type="GO" id="GO:0006364">
    <property type="term" value="P:rRNA processing"/>
    <property type="evidence" value="ECO:0007669"/>
    <property type="project" value="UniProtKB-KW"/>
</dbReference>
<dbReference type="AlphaFoldDB" id="A0A8T2QBX6"/>
<name>A0A8T2QBX6_CERRI</name>
<evidence type="ECO:0000313" key="4">
    <source>
        <dbReference type="EMBL" id="KAH7281329.1"/>
    </source>
</evidence>
<dbReference type="PANTHER" id="PTHR21250">
    <property type="entry name" value="PRE-RRNA-PROCESSING PROTEIN TSR2 HOMOLOG"/>
    <property type="match status" value="1"/>
</dbReference>
<keyword evidence="2" id="KW-0698">rRNA processing</keyword>
<reference evidence="4" key="1">
    <citation type="submission" date="2021-08" db="EMBL/GenBank/DDBJ databases">
        <title>WGS assembly of Ceratopteris richardii.</title>
        <authorList>
            <person name="Marchant D.B."/>
            <person name="Chen G."/>
            <person name="Jenkins J."/>
            <person name="Shu S."/>
            <person name="Leebens-Mack J."/>
            <person name="Grimwood J."/>
            <person name="Schmutz J."/>
            <person name="Soltis P."/>
            <person name="Soltis D."/>
            <person name="Chen Z.-H."/>
        </authorList>
    </citation>
    <scope>NUCLEOTIDE SEQUENCE</scope>
    <source>
        <strain evidence="4">Whitten #5841</strain>
        <tissue evidence="4">Leaf</tissue>
    </source>
</reference>
<dbReference type="Proteomes" id="UP000825935">
    <property type="component" value="Chromosome 36"/>
</dbReference>
<dbReference type="OrthoDB" id="263560at2759"/>
<proteinExistence type="inferred from homology"/>
<accession>A0A8T2QBX6</accession>
<dbReference type="Pfam" id="PF10273">
    <property type="entry name" value="WGG"/>
    <property type="match status" value="1"/>
</dbReference>
<feature type="compositionally biased region" description="Low complexity" evidence="3">
    <location>
        <begin position="137"/>
        <end position="147"/>
    </location>
</feature>
<feature type="region of interest" description="Disordered" evidence="3">
    <location>
        <begin position="137"/>
        <end position="220"/>
    </location>
</feature>
<evidence type="ECO:0008006" key="6">
    <source>
        <dbReference type="Google" id="ProtNLM"/>
    </source>
</evidence>
<feature type="compositionally biased region" description="Polar residues" evidence="3">
    <location>
        <begin position="166"/>
        <end position="185"/>
    </location>
</feature>
<comment type="similarity">
    <text evidence="1">Belongs to the TSR2 family.</text>
</comment>
<feature type="compositionally biased region" description="Polar residues" evidence="3">
    <location>
        <begin position="196"/>
        <end position="209"/>
    </location>
</feature>
<evidence type="ECO:0000256" key="1">
    <source>
        <dbReference type="ARBA" id="ARBA00006524"/>
    </source>
</evidence>
<comment type="caution">
    <text evidence="4">The sequence shown here is derived from an EMBL/GenBank/DDBJ whole genome shotgun (WGS) entry which is preliminary data.</text>
</comment>
<evidence type="ECO:0000256" key="3">
    <source>
        <dbReference type="SAM" id="MobiDB-lite"/>
    </source>
</evidence>
<sequence length="220" mass="24091">MELRSGTVMAAPGLPTMGSASDHLSEEGAALFHQGVGLVLSRWTALQLAIHNEWGGHSSHLKAQQLHNEVFEFLLRSKAPRCIDELEDLLDENLVQQFNTEAEDGSLEEVAEKLMSMYEECLEGRFEAVNELIMENSSGASQSASKSLQVEADIDEEDVDLETKVEQQGASGMDVDNNSECNASQMGDEHTGKGDGSSSMDESNGWQMVSSKSKRKPRKK</sequence>
<evidence type="ECO:0000256" key="2">
    <source>
        <dbReference type="ARBA" id="ARBA00022552"/>
    </source>
</evidence>
<protein>
    <recommendedName>
        <fullName evidence="6">Pre-rRNA-processing protein TSR2 homolog</fullName>
    </recommendedName>
</protein>
<evidence type="ECO:0000313" key="5">
    <source>
        <dbReference type="Proteomes" id="UP000825935"/>
    </source>
</evidence>
<gene>
    <name evidence="4" type="ORF">KP509_36G041700</name>
</gene>
<dbReference type="EMBL" id="CM035441">
    <property type="protein sequence ID" value="KAH7281329.1"/>
    <property type="molecule type" value="Genomic_DNA"/>
</dbReference>
<organism evidence="4 5">
    <name type="scientific">Ceratopteris richardii</name>
    <name type="common">Triangle waterfern</name>
    <dbReference type="NCBI Taxonomy" id="49495"/>
    <lineage>
        <taxon>Eukaryota</taxon>
        <taxon>Viridiplantae</taxon>
        <taxon>Streptophyta</taxon>
        <taxon>Embryophyta</taxon>
        <taxon>Tracheophyta</taxon>
        <taxon>Polypodiopsida</taxon>
        <taxon>Polypodiidae</taxon>
        <taxon>Polypodiales</taxon>
        <taxon>Pteridineae</taxon>
        <taxon>Pteridaceae</taxon>
        <taxon>Parkerioideae</taxon>
        <taxon>Ceratopteris</taxon>
    </lineage>
</organism>
<dbReference type="OMA" id="APRCIDE"/>
<keyword evidence="5" id="KW-1185">Reference proteome</keyword>
<dbReference type="InterPro" id="IPR019398">
    <property type="entry name" value="Pre-rRNA_process_TSR2"/>
</dbReference>